<dbReference type="EMBL" id="LR796613">
    <property type="protein sequence ID" value="CAB4154538.1"/>
    <property type="molecule type" value="Genomic_DNA"/>
</dbReference>
<gene>
    <name evidence="1" type="ORF">UFOVP653_9</name>
</gene>
<evidence type="ECO:0000313" key="1">
    <source>
        <dbReference type="EMBL" id="CAB4154538.1"/>
    </source>
</evidence>
<protein>
    <submittedName>
        <fullName evidence="1">Uncharacterized protein</fullName>
    </submittedName>
</protein>
<accession>A0A6J5NC30</accession>
<sequence length="82" mass="9094">MTKEEIIRMALEAGLVTDKYDAGFMNLFTQKIERFAALVAAAERERIAAWVEDMCAGLDAKTIANGIRNGGNDDIRAFEVKK</sequence>
<name>A0A6J5NC30_9CAUD</name>
<reference evidence="1" key="1">
    <citation type="submission" date="2020-04" db="EMBL/GenBank/DDBJ databases">
        <authorList>
            <person name="Chiriac C."/>
            <person name="Salcher M."/>
            <person name="Ghai R."/>
            <person name="Kavagutti S V."/>
        </authorList>
    </citation>
    <scope>NUCLEOTIDE SEQUENCE</scope>
</reference>
<organism evidence="1">
    <name type="scientific">uncultured Caudovirales phage</name>
    <dbReference type="NCBI Taxonomy" id="2100421"/>
    <lineage>
        <taxon>Viruses</taxon>
        <taxon>Duplodnaviria</taxon>
        <taxon>Heunggongvirae</taxon>
        <taxon>Uroviricota</taxon>
        <taxon>Caudoviricetes</taxon>
        <taxon>Peduoviridae</taxon>
        <taxon>Maltschvirus</taxon>
        <taxon>Maltschvirus maltsch</taxon>
    </lineage>
</organism>
<proteinExistence type="predicted"/>